<sequence>MIYLIICPWRLEEEPNSILRELINEEELDFSNSNYEKRDRQTLHRIIQNEIEIGKKYTRMNGNVFKMLEIISGAHTQRVESLWENLKL</sequence>
<protein>
    <submittedName>
        <fullName evidence="1">DDE Tnp IS1595 domain-containing protein</fullName>
    </submittedName>
</protein>
<gene>
    <name evidence="1" type="ORF">FWK35_00000831</name>
</gene>
<reference evidence="1 2" key="1">
    <citation type="submission" date="2019-08" db="EMBL/GenBank/DDBJ databases">
        <title>Whole genome of Aphis craccivora.</title>
        <authorList>
            <person name="Voronova N.V."/>
            <person name="Shulinski R.S."/>
            <person name="Bandarenka Y.V."/>
            <person name="Zhorov D.G."/>
            <person name="Warner D."/>
        </authorList>
    </citation>
    <scope>NUCLEOTIDE SEQUENCE [LARGE SCALE GENOMIC DNA]</scope>
    <source>
        <strain evidence="1">180601</strain>
        <tissue evidence="1">Whole Body</tissue>
    </source>
</reference>
<name>A0A6G0ZPH6_APHCR</name>
<organism evidence="1 2">
    <name type="scientific">Aphis craccivora</name>
    <name type="common">Cowpea aphid</name>
    <dbReference type="NCBI Taxonomy" id="307492"/>
    <lineage>
        <taxon>Eukaryota</taxon>
        <taxon>Metazoa</taxon>
        <taxon>Ecdysozoa</taxon>
        <taxon>Arthropoda</taxon>
        <taxon>Hexapoda</taxon>
        <taxon>Insecta</taxon>
        <taxon>Pterygota</taxon>
        <taxon>Neoptera</taxon>
        <taxon>Paraneoptera</taxon>
        <taxon>Hemiptera</taxon>
        <taxon>Sternorrhyncha</taxon>
        <taxon>Aphidomorpha</taxon>
        <taxon>Aphidoidea</taxon>
        <taxon>Aphididae</taxon>
        <taxon>Aphidini</taxon>
        <taxon>Aphis</taxon>
        <taxon>Aphis</taxon>
    </lineage>
</organism>
<dbReference type="Proteomes" id="UP000478052">
    <property type="component" value="Unassembled WGS sequence"/>
</dbReference>
<dbReference type="AlphaFoldDB" id="A0A6G0ZPH6"/>
<accession>A0A6G0ZPH6</accession>
<evidence type="ECO:0000313" key="1">
    <source>
        <dbReference type="EMBL" id="KAF0773158.1"/>
    </source>
</evidence>
<dbReference type="EMBL" id="VUJU01000092">
    <property type="protein sequence ID" value="KAF0773158.1"/>
    <property type="molecule type" value="Genomic_DNA"/>
</dbReference>
<evidence type="ECO:0000313" key="2">
    <source>
        <dbReference type="Proteomes" id="UP000478052"/>
    </source>
</evidence>
<comment type="caution">
    <text evidence="1">The sequence shown here is derived from an EMBL/GenBank/DDBJ whole genome shotgun (WGS) entry which is preliminary data.</text>
</comment>
<proteinExistence type="predicted"/>
<keyword evidence="2" id="KW-1185">Reference proteome</keyword>